<dbReference type="AlphaFoldDB" id="A0A8X6FNB0"/>
<protein>
    <submittedName>
        <fullName evidence="1">Uncharacterized protein</fullName>
    </submittedName>
</protein>
<evidence type="ECO:0000313" key="1">
    <source>
        <dbReference type="EMBL" id="GFQ83459.1"/>
    </source>
</evidence>
<organism evidence="1 2">
    <name type="scientific">Trichonephila clavata</name>
    <name type="common">Joro spider</name>
    <name type="synonym">Nephila clavata</name>
    <dbReference type="NCBI Taxonomy" id="2740835"/>
    <lineage>
        <taxon>Eukaryota</taxon>
        <taxon>Metazoa</taxon>
        <taxon>Ecdysozoa</taxon>
        <taxon>Arthropoda</taxon>
        <taxon>Chelicerata</taxon>
        <taxon>Arachnida</taxon>
        <taxon>Araneae</taxon>
        <taxon>Araneomorphae</taxon>
        <taxon>Entelegynae</taxon>
        <taxon>Araneoidea</taxon>
        <taxon>Nephilidae</taxon>
        <taxon>Trichonephila</taxon>
    </lineage>
</organism>
<sequence length="97" mass="10912">MHLAKMNLLLMPTIKGIIVSPQFPIPRGDKRQEIGMPDAQIPIPLTPFQITWTCIDVCHLDLFLQVPQKEKVVSQILTECRWGSDRDVSGNSISVCI</sequence>
<keyword evidence="2" id="KW-1185">Reference proteome</keyword>
<accession>A0A8X6FNB0</accession>
<name>A0A8X6FNB0_TRICU</name>
<proteinExistence type="predicted"/>
<reference evidence="1" key="1">
    <citation type="submission" date="2020-07" db="EMBL/GenBank/DDBJ databases">
        <title>Multicomponent nature underlies the extraordinary mechanical properties of spider dragline silk.</title>
        <authorList>
            <person name="Kono N."/>
            <person name="Nakamura H."/>
            <person name="Mori M."/>
            <person name="Yoshida Y."/>
            <person name="Ohtoshi R."/>
            <person name="Malay A.D."/>
            <person name="Moran D.A.P."/>
            <person name="Tomita M."/>
            <person name="Numata K."/>
            <person name="Arakawa K."/>
        </authorList>
    </citation>
    <scope>NUCLEOTIDE SEQUENCE</scope>
</reference>
<dbReference type="OrthoDB" id="6407955at2759"/>
<gene>
    <name evidence="1" type="ORF">TNCT_145001</name>
</gene>
<dbReference type="EMBL" id="BMAO01022655">
    <property type="protein sequence ID" value="GFQ83459.1"/>
    <property type="molecule type" value="Genomic_DNA"/>
</dbReference>
<evidence type="ECO:0000313" key="2">
    <source>
        <dbReference type="Proteomes" id="UP000887116"/>
    </source>
</evidence>
<dbReference type="Proteomes" id="UP000887116">
    <property type="component" value="Unassembled WGS sequence"/>
</dbReference>
<comment type="caution">
    <text evidence="1">The sequence shown here is derived from an EMBL/GenBank/DDBJ whole genome shotgun (WGS) entry which is preliminary data.</text>
</comment>